<reference evidence="1 2" key="1">
    <citation type="submission" date="2019-12" db="EMBL/GenBank/DDBJ databases">
        <title>Genomic-based taxomic classification of the family Erythrobacteraceae.</title>
        <authorList>
            <person name="Xu L."/>
        </authorList>
    </citation>
    <scope>NUCLEOTIDE SEQUENCE [LARGE SCALE GENOMIC DNA]</scope>
    <source>
        <strain evidence="1 2">LMG 29519</strain>
    </source>
</reference>
<evidence type="ECO:0008006" key="3">
    <source>
        <dbReference type="Google" id="ProtNLM"/>
    </source>
</evidence>
<dbReference type="EMBL" id="WTYR01000001">
    <property type="protein sequence ID" value="MXP08638.1"/>
    <property type="molecule type" value="Genomic_DNA"/>
</dbReference>
<name>A0A6I4TYE8_9SPHN</name>
<organism evidence="1 2">
    <name type="scientific">Alteriqipengyuania halimionae</name>
    <dbReference type="NCBI Taxonomy" id="1926630"/>
    <lineage>
        <taxon>Bacteria</taxon>
        <taxon>Pseudomonadati</taxon>
        <taxon>Pseudomonadota</taxon>
        <taxon>Alphaproteobacteria</taxon>
        <taxon>Sphingomonadales</taxon>
        <taxon>Erythrobacteraceae</taxon>
        <taxon>Alteriqipengyuania</taxon>
    </lineage>
</organism>
<dbReference type="Proteomes" id="UP000429229">
    <property type="component" value="Unassembled WGS sequence"/>
</dbReference>
<evidence type="ECO:0000313" key="1">
    <source>
        <dbReference type="EMBL" id="MXP08638.1"/>
    </source>
</evidence>
<keyword evidence="2" id="KW-1185">Reference proteome</keyword>
<dbReference type="InterPro" id="IPR036034">
    <property type="entry name" value="PDZ_sf"/>
</dbReference>
<evidence type="ECO:0000313" key="2">
    <source>
        <dbReference type="Proteomes" id="UP000429229"/>
    </source>
</evidence>
<comment type="caution">
    <text evidence="1">The sequence shown here is derived from an EMBL/GenBank/DDBJ whole genome shotgun (WGS) entry which is preliminary data.</text>
</comment>
<accession>A0A6I4TYE8</accession>
<dbReference type="AlphaFoldDB" id="A0A6I4TYE8"/>
<protein>
    <recommendedName>
        <fullName evidence="3">PDZ domain-containing protein</fullName>
    </recommendedName>
</protein>
<dbReference type="OrthoDB" id="9778516at2"/>
<dbReference type="RefSeq" id="WP_160615175.1">
    <property type="nucleotide sequence ID" value="NZ_WTYR01000001.1"/>
</dbReference>
<sequence length="154" mass="16682">MIEPSLRLPEGWEWACALDCGDQAQVGPDKALSDLHAHDWESFFASRVDGIAPRAPYAGIENGGYSLVWKERPSGWVADDQSRHSYFDSSYSLGLKMGANAKVIDVLWDWPAFAAGMVKGMKVLSVGGVTYSHAAIQDALDVCTPEMGMDRGSG</sequence>
<dbReference type="SUPFAM" id="SSF50156">
    <property type="entry name" value="PDZ domain-like"/>
    <property type="match status" value="1"/>
</dbReference>
<proteinExistence type="predicted"/>
<gene>
    <name evidence="1" type="ORF">GRI68_00385</name>
</gene>